<keyword evidence="5 10" id="KW-0812">Transmembrane</keyword>
<protein>
    <recommendedName>
        <fullName evidence="10">Hexosyltransferase</fullName>
        <ecNumber evidence="10">2.4.1.-</ecNumber>
    </recommendedName>
</protein>
<evidence type="ECO:0000313" key="11">
    <source>
        <dbReference type="EMBL" id="CAB4004924.1"/>
    </source>
</evidence>
<evidence type="ECO:0000256" key="4">
    <source>
        <dbReference type="ARBA" id="ARBA00022679"/>
    </source>
</evidence>
<dbReference type="PANTHER" id="PTHR11214">
    <property type="entry name" value="BETA-1,3-N-ACETYLGLUCOSAMINYLTRANSFERASE"/>
    <property type="match status" value="1"/>
</dbReference>
<dbReference type="AlphaFoldDB" id="A0A7D9EAA7"/>
<dbReference type="Pfam" id="PF01762">
    <property type="entry name" value="Galactosyl_T"/>
    <property type="match status" value="1"/>
</dbReference>
<comment type="similarity">
    <text evidence="2 10">Belongs to the glycosyltransferase 31 family.</text>
</comment>
<feature type="transmembrane region" description="Helical" evidence="10">
    <location>
        <begin position="12"/>
        <end position="28"/>
    </location>
</feature>
<comment type="subcellular location">
    <subcellularLocation>
        <location evidence="1 10">Golgi apparatus membrane</location>
        <topology evidence="1 10">Single-pass type II membrane protein</topology>
    </subcellularLocation>
</comment>
<keyword evidence="4" id="KW-0808">Transferase</keyword>
<evidence type="ECO:0000256" key="6">
    <source>
        <dbReference type="ARBA" id="ARBA00022968"/>
    </source>
</evidence>
<sequence length="353" mass="41951">MFRSMVTTKTIVKLVLILSFVITCYIMYNTPSRMERKAIISEYLKRTRNSSSSLRKTKKKLLLFVGIHSAPSRLDRRNAIRETWMKESRRNPNAVCRFFTDGQDPKGQALQGEERIKLESESHVYGDLLLAEAPGGVNFAVKYLWMLQWANERYDFQYFLRLDDDYFICFQKLMLELAIFRPKDKFQWGWLHCSIKDATWLDEAFYLVSKDIVMSFLSRRDTLLCFVWESQAIGYWIKDIPNIKTFADNERIIHLGTGFNSKKNVLRRKEICHSVLAVHKSYPNKMRVFWRIYQKEDKTTSSHVPPISYDCQYPLAMDYMVWREKKLWFSEPKLCKDNPTWNRHGEYKGRQGS</sequence>
<name>A0A7D9EAA7_PARCT</name>
<gene>
    <name evidence="11" type="ORF">PACLA_8A012395</name>
</gene>
<evidence type="ECO:0000256" key="2">
    <source>
        <dbReference type="ARBA" id="ARBA00008661"/>
    </source>
</evidence>
<proteinExistence type="inferred from homology"/>
<accession>A0A7D9EAA7</accession>
<evidence type="ECO:0000256" key="5">
    <source>
        <dbReference type="ARBA" id="ARBA00022692"/>
    </source>
</evidence>
<dbReference type="EMBL" id="CACRXK020005047">
    <property type="protein sequence ID" value="CAB4004924.1"/>
    <property type="molecule type" value="Genomic_DNA"/>
</dbReference>
<comment type="caution">
    <text evidence="11">The sequence shown here is derived from an EMBL/GenBank/DDBJ whole genome shotgun (WGS) entry which is preliminary data.</text>
</comment>
<evidence type="ECO:0000313" key="12">
    <source>
        <dbReference type="Proteomes" id="UP001152795"/>
    </source>
</evidence>
<evidence type="ECO:0000256" key="7">
    <source>
        <dbReference type="ARBA" id="ARBA00022989"/>
    </source>
</evidence>
<evidence type="ECO:0000256" key="8">
    <source>
        <dbReference type="ARBA" id="ARBA00023034"/>
    </source>
</evidence>
<keyword evidence="6 10" id="KW-0735">Signal-anchor</keyword>
<dbReference type="GO" id="GO:0000139">
    <property type="term" value="C:Golgi membrane"/>
    <property type="evidence" value="ECO:0007669"/>
    <property type="project" value="UniProtKB-SubCell"/>
</dbReference>
<reference evidence="11" key="1">
    <citation type="submission" date="2020-04" db="EMBL/GenBank/DDBJ databases">
        <authorList>
            <person name="Alioto T."/>
            <person name="Alioto T."/>
            <person name="Gomez Garrido J."/>
        </authorList>
    </citation>
    <scope>NUCLEOTIDE SEQUENCE</scope>
    <source>
        <strain evidence="11">A484AB</strain>
    </source>
</reference>
<evidence type="ECO:0000256" key="3">
    <source>
        <dbReference type="ARBA" id="ARBA00022676"/>
    </source>
</evidence>
<dbReference type="Gene3D" id="3.90.550.50">
    <property type="match status" value="1"/>
</dbReference>
<evidence type="ECO:0000256" key="1">
    <source>
        <dbReference type="ARBA" id="ARBA00004323"/>
    </source>
</evidence>
<dbReference type="InterPro" id="IPR002659">
    <property type="entry name" value="Glyco_trans_31"/>
</dbReference>
<dbReference type="Proteomes" id="UP001152795">
    <property type="component" value="Unassembled WGS sequence"/>
</dbReference>
<keyword evidence="9 10" id="KW-0472">Membrane</keyword>
<dbReference type="GO" id="GO:0006024">
    <property type="term" value="P:glycosaminoglycan biosynthetic process"/>
    <property type="evidence" value="ECO:0007669"/>
    <property type="project" value="TreeGrafter"/>
</dbReference>
<keyword evidence="3 10" id="KW-0328">Glycosyltransferase</keyword>
<dbReference type="PANTHER" id="PTHR11214:SF3">
    <property type="entry name" value="BETA-1,3-GALACTOSYLTRANSFERASE 6"/>
    <property type="match status" value="1"/>
</dbReference>
<evidence type="ECO:0000256" key="9">
    <source>
        <dbReference type="ARBA" id="ARBA00023136"/>
    </source>
</evidence>
<dbReference type="OrthoDB" id="1158011at2759"/>
<dbReference type="GO" id="GO:0006493">
    <property type="term" value="P:protein O-linked glycosylation"/>
    <property type="evidence" value="ECO:0007669"/>
    <property type="project" value="TreeGrafter"/>
</dbReference>
<organism evidence="11 12">
    <name type="scientific">Paramuricea clavata</name>
    <name type="common">Red gorgonian</name>
    <name type="synonym">Violescent sea-whip</name>
    <dbReference type="NCBI Taxonomy" id="317549"/>
    <lineage>
        <taxon>Eukaryota</taxon>
        <taxon>Metazoa</taxon>
        <taxon>Cnidaria</taxon>
        <taxon>Anthozoa</taxon>
        <taxon>Octocorallia</taxon>
        <taxon>Malacalcyonacea</taxon>
        <taxon>Plexauridae</taxon>
        <taxon>Paramuricea</taxon>
    </lineage>
</organism>
<evidence type="ECO:0000256" key="10">
    <source>
        <dbReference type="RuleBase" id="RU363063"/>
    </source>
</evidence>
<keyword evidence="7 10" id="KW-1133">Transmembrane helix</keyword>
<keyword evidence="8 10" id="KW-0333">Golgi apparatus</keyword>
<dbReference type="EC" id="2.4.1.-" evidence="10"/>
<dbReference type="GO" id="GO:0047220">
    <property type="term" value="F:galactosylxylosylprotein 3-beta-galactosyltransferase activity"/>
    <property type="evidence" value="ECO:0007669"/>
    <property type="project" value="TreeGrafter"/>
</dbReference>
<keyword evidence="12" id="KW-1185">Reference proteome</keyword>